<dbReference type="PROSITE" id="PS00061">
    <property type="entry name" value="ADH_SHORT"/>
    <property type="match status" value="1"/>
</dbReference>
<evidence type="ECO:0000313" key="4">
    <source>
        <dbReference type="RefSeq" id="XP_026755899.1"/>
    </source>
</evidence>
<evidence type="ECO:0000313" key="3">
    <source>
        <dbReference type="Proteomes" id="UP001652740"/>
    </source>
</evidence>
<dbReference type="NCBIfam" id="NF005559">
    <property type="entry name" value="PRK07231.1"/>
    <property type="match status" value="1"/>
</dbReference>
<sequence length="250" mass="26185">MSFSGKVVLITGASAGIGAVTAISFAREGADVAIVGRNEDKLKQVVQECKRVGRTPLPIKADVANDDDAKRIVNETIKKFGKLDVLVNNAGIGAYGSILSGEILKAYDDIMGINVRAVIHLTSLAAPHLVKTKGNIVNISSAAGFRVSTSPPQIAYCVSKAAVNHFTAGAALELASSGVRVNAVNPGPTRTDFLQTADAPITWDDFKGRTALGRVSEPEEVADLILYVASDKARGITGTTLLVDNGRVLM</sequence>
<dbReference type="InterPro" id="IPR036291">
    <property type="entry name" value="NAD(P)-bd_dom_sf"/>
</dbReference>
<dbReference type="InterPro" id="IPR002347">
    <property type="entry name" value="SDR_fam"/>
</dbReference>
<organism evidence="3 4">
    <name type="scientific">Galleria mellonella</name>
    <name type="common">Greater wax moth</name>
    <dbReference type="NCBI Taxonomy" id="7137"/>
    <lineage>
        <taxon>Eukaryota</taxon>
        <taxon>Metazoa</taxon>
        <taxon>Ecdysozoa</taxon>
        <taxon>Arthropoda</taxon>
        <taxon>Hexapoda</taxon>
        <taxon>Insecta</taxon>
        <taxon>Pterygota</taxon>
        <taxon>Neoptera</taxon>
        <taxon>Endopterygota</taxon>
        <taxon>Lepidoptera</taxon>
        <taxon>Glossata</taxon>
        <taxon>Ditrysia</taxon>
        <taxon>Pyraloidea</taxon>
        <taxon>Pyralidae</taxon>
        <taxon>Galleriinae</taxon>
        <taxon>Galleria</taxon>
    </lineage>
</organism>
<dbReference type="GO" id="GO:0016491">
    <property type="term" value="F:oxidoreductase activity"/>
    <property type="evidence" value="ECO:0007669"/>
    <property type="project" value="UniProtKB-KW"/>
</dbReference>
<protein>
    <submittedName>
        <fullName evidence="4">3-oxoacyl-[acyl-carrier-protein] reductase FabG-like</fullName>
    </submittedName>
</protein>
<dbReference type="PRINTS" id="PR00081">
    <property type="entry name" value="GDHRDH"/>
</dbReference>
<reference evidence="4" key="1">
    <citation type="submission" date="2025-08" db="UniProtKB">
        <authorList>
            <consortium name="RefSeq"/>
        </authorList>
    </citation>
    <scope>IDENTIFICATION</scope>
    <source>
        <tissue evidence="4">Whole larvae</tissue>
    </source>
</reference>
<dbReference type="PANTHER" id="PTHR43975:SF2">
    <property type="entry name" value="EG:BACR7A4.14 PROTEIN-RELATED"/>
    <property type="match status" value="1"/>
</dbReference>
<dbReference type="SUPFAM" id="SSF51735">
    <property type="entry name" value="NAD(P)-binding Rossmann-fold domains"/>
    <property type="match status" value="1"/>
</dbReference>
<dbReference type="InterPro" id="IPR020904">
    <property type="entry name" value="Sc_DH/Rdtase_CS"/>
</dbReference>
<dbReference type="InParanoid" id="A0A6J1WLY6"/>
<dbReference type="PRINTS" id="PR00080">
    <property type="entry name" value="SDRFAMILY"/>
</dbReference>
<dbReference type="GeneID" id="113515809"/>
<dbReference type="PANTHER" id="PTHR43975">
    <property type="entry name" value="ZGC:101858"/>
    <property type="match status" value="1"/>
</dbReference>
<dbReference type="AlphaFoldDB" id="A0A6J1WLY6"/>
<dbReference type="GO" id="GO:0006629">
    <property type="term" value="P:lipid metabolic process"/>
    <property type="evidence" value="ECO:0007669"/>
    <property type="project" value="UniProtKB-ARBA"/>
</dbReference>
<proteinExistence type="predicted"/>
<dbReference type="InterPro" id="IPR057326">
    <property type="entry name" value="KR_dom"/>
</dbReference>
<dbReference type="Gene3D" id="3.40.50.720">
    <property type="entry name" value="NAD(P)-binding Rossmann-like Domain"/>
    <property type="match status" value="1"/>
</dbReference>
<feature type="domain" description="Ketoreductase" evidence="2">
    <location>
        <begin position="6"/>
        <end position="189"/>
    </location>
</feature>
<dbReference type="KEGG" id="gmw:113515809"/>
<dbReference type="FunFam" id="3.40.50.720:FF:000084">
    <property type="entry name" value="Short-chain dehydrogenase reductase"/>
    <property type="match status" value="1"/>
</dbReference>
<keyword evidence="3" id="KW-1185">Reference proteome</keyword>
<evidence type="ECO:0000256" key="1">
    <source>
        <dbReference type="ARBA" id="ARBA00023002"/>
    </source>
</evidence>
<dbReference type="RefSeq" id="XP_026755899.1">
    <property type="nucleotide sequence ID" value="XM_026900098.3"/>
</dbReference>
<keyword evidence="1" id="KW-0560">Oxidoreductase</keyword>
<dbReference type="SMART" id="SM00822">
    <property type="entry name" value="PKS_KR"/>
    <property type="match status" value="1"/>
</dbReference>
<name>A0A6J1WLY6_GALME</name>
<dbReference type="OrthoDB" id="47007at2759"/>
<dbReference type="Pfam" id="PF13561">
    <property type="entry name" value="adh_short_C2"/>
    <property type="match status" value="1"/>
</dbReference>
<accession>A0A6J1WLY6</accession>
<gene>
    <name evidence="4" type="primary">LOC113515809</name>
</gene>
<evidence type="ECO:0000259" key="2">
    <source>
        <dbReference type="SMART" id="SM00822"/>
    </source>
</evidence>
<dbReference type="Proteomes" id="UP001652740">
    <property type="component" value="Unplaced"/>
</dbReference>